<organism evidence="2 3">
    <name type="scientific">Schinkia azotoformans MEV2011</name>
    <dbReference type="NCBI Taxonomy" id="1348973"/>
    <lineage>
        <taxon>Bacteria</taxon>
        <taxon>Bacillati</taxon>
        <taxon>Bacillota</taxon>
        <taxon>Bacilli</taxon>
        <taxon>Bacillales</taxon>
        <taxon>Bacillaceae</taxon>
        <taxon>Calidifontibacillus/Schinkia group</taxon>
        <taxon>Schinkia</taxon>
    </lineage>
</organism>
<dbReference type="AlphaFoldDB" id="A0A072NFC2"/>
<reference evidence="2 3" key="1">
    <citation type="submission" date="2014-04" db="EMBL/GenBank/DDBJ databases">
        <title>Draft genome sequence of Bacillus azotoformans MEV2011, a (co-) denitrifying strain unable to grow in the presence of oxygen.</title>
        <authorList>
            <person name="Nielsen M."/>
            <person name="Schreiber L."/>
            <person name="Finster K."/>
            <person name="Schramm A."/>
        </authorList>
    </citation>
    <scope>NUCLEOTIDE SEQUENCE [LARGE SCALE GENOMIC DNA]</scope>
    <source>
        <strain evidence="2 3">MEV2011</strain>
    </source>
</reference>
<dbReference type="OrthoDB" id="2381403at2"/>
<protein>
    <recommendedName>
        <fullName evidence="4">Lipoprotein</fullName>
    </recommendedName>
</protein>
<accession>A0A072NFC2</accession>
<evidence type="ECO:0000256" key="1">
    <source>
        <dbReference type="SAM" id="SignalP"/>
    </source>
</evidence>
<dbReference type="PATRIC" id="fig|1348973.3.peg.4772"/>
<sequence length="277" mass="31086">MKRLYILGLTILITFSLASCSNQNNDELDVTPNQATLKQNQQNIDEAVSKAIKSQSASYASGETATEGHIILDTEHKNGMVKVYLIASYGAFGFENGIFTKVSGSGSIPTVIKFSQDKNGEYTLLEYKEPMDGSDYTDSIKKMFPPHLHNKILSAHDDYPDLEKQQEAQAEEYLKVIGRTAKVSAGYVEKQLVDIDVQASNRLFAEFTKDNPVLNDCPYWLGTTEKIENGVRYIYETSQSKTNDNFDLITFQKKNENGTIVEEYKYKIVGSEPQLVD</sequence>
<name>A0A072NFC2_SCHAZ</name>
<comment type="caution">
    <text evidence="2">The sequence shown here is derived from an EMBL/GenBank/DDBJ whole genome shotgun (WGS) entry which is preliminary data.</text>
</comment>
<dbReference type="PROSITE" id="PS51257">
    <property type="entry name" value="PROKAR_LIPOPROTEIN"/>
    <property type="match status" value="1"/>
</dbReference>
<evidence type="ECO:0008006" key="4">
    <source>
        <dbReference type="Google" id="ProtNLM"/>
    </source>
</evidence>
<feature type="chain" id="PRO_5038835965" description="Lipoprotein" evidence="1">
    <location>
        <begin position="19"/>
        <end position="277"/>
    </location>
</feature>
<dbReference type="Proteomes" id="UP000027936">
    <property type="component" value="Unassembled WGS sequence"/>
</dbReference>
<dbReference type="RefSeq" id="WP_035199033.1">
    <property type="nucleotide sequence ID" value="NZ_JJRY01000042.1"/>
</dbReference>
<keyword evidence="1" id="KW-0732">Signal</keyword>
<evidence type="ECO:0000313" key="2">
    <source>
        <dbReference type="EMBL" id="KEF35932.1"/>
    </source>
</evidence>
<gene>
    <name evidence="2" type="ORF">M670_04905</name>
</gene>
<evidence type="ECO:0000313" key="3">
    <source>
        <dbReference type="Proteomes" id="UP000027936"/>
    </source>
</evidence>
<proteinExistence type="predicted"/>
<feature type="signal peptide" evidence="1">
    <location>
        <begin position="1"/>
        <end position="18"/>
    </location>
</feature>
<dbReference type="EMBL" id="JJRY01000042">
    <property type="protein sequence ID" value="KEF35932.1"/>
    <property type="molecule type" value="Genomic_DNA"/>
</dbReference>